<comment type="caution">
    <text evidence="1">The sequence shown here is derived from an EMBL/GenBank/DDBJ whole genome shotgun (WGS) entry which is preliminary data.</text>
</comment>
<protein>
    <submittedName>
        <fullName evidence="1">Uncharacterized protein</fullName>
    </submittedName>
</protein>
<evidence type="ECO:0000313" key="1">
    <source>
        <dbReference type="EMBL" id="KXT01158.1"/>
    </source>
</evidence>
<dbReference type="EMBL" id="LFZN01000060">
    <property type="protein sequence ID" value="KXT01158.1"/>
    <property type="molecule type" value="Genomic_DNA"/>
</dbReference>
<dbReference type="Proteomes" id="UP000070133">
    <property type="component" value="Unassembled WGS sequence"/>
</dbReference>
<reference evidence="1 2" key="1">
    <citation type="submission" date="2015-07" db="EMBL/GenBank/DDBJ databases">
        <title>Comparative genomics of the Sigatoka disease complex on banana suggests a link between parallel evolutionary changes in Pseudocercospora fijiensis and Pseudocercospora eumusae and increased virulence on the banana host.</title>
        <authorList>
            <person name="Chang T.-C."/>
            <person name="Salvucci A."/>
            <person name="Crous P.W."/>
            <person name="Stergiopoulos I."/>
        </authorList>
    </citation>
    <scope>NUCLEOTIDE SEQUENCE [LARGE SCALE GENOMIC DNA]</scope>
    <source>
        <strain evidence="1 2">CBS 114824</strain>
    </source>
</reference>
<evidence type="ECO:0000313" key="2">
    <source>
        <dbReference type="Proteomes" id="UP000070133"/>
    </source>
</evidence>
<dbReference type="OrthoDB" id="5982228at2759"/>
<gene>
    <name evidence="1" type="ORF">AC578_601</name>
</gene>
<keyword evidence="2" id="KW-1185">Reference proteome</keyword>
<sequence length="140" mass="16078">MRPPPLCCLIFRRSSFCDWPSLHALSLAPSPLLNLSGLFFFSPQAAKMIRTPSISVLINSSAAWVHTDISHYANQRDVIDYMERLYPTKYDKARKRYIQNYDVVTSPEGIHRVWAATSIPEEDVRFLEDLNNTDSKTNDD</sequence>
<organism evidence="1 2">
    <name type="scientific">Pseudocercospora eumusae</name>
    <dbReference type="NCBI Taxonomy" id="321146"/>
    <lineage>
        <taxon>Eukaryota</taxon>
        <taxon>Fungi</taxon>
        <taxon>Dikarya</taxon>
        <taxon>Ascomycota</taxon>
        <taxon>Pezizomycotina</taxon>
        <taxon>Dothideomycetes</taxon>
        <taxon>Dothideomycetidae</taxon>
        <taxon>Mycosphaerellales</taxon>
        <taxon>Mycosphaerellaceae</taxon>
        <taxon>Pseudocercospora</taxon>
    </lineage>
</organism>
<name>A0A139HFE9_9PEZI</name>
<dbReference type="AlphaFoldDB" id="A0A139HFE9"/>
<proteinExistence type="predicted"/>
<accession>A0A139HFE9</accession>